<evidence type="ECO:0000259" key="12">
    <source>
        <dbReference type="Pfam" id="PF13609"/>
    </source>
</evidence>
<accession>A0ABS5DV45</accession>
<organism evidence="13 14">
    <name type="scientific">Ideonella paludis</name>
    <dbReference type="NCBI Taxonomy" id="1233411"/>
    <lineage>
        <taxon>Bacteria</taxon>
        <taxon>Pseudomonadati</taxon>
        <taxon>Pseudomonadota</taxon>
        <taxon>Betaproteobacteria</taxon>
        <taxon>Burkholderiales</taxon>
        <taxon>Sphaerotilaceae</taxon>
        <taxon>Ideonella</taxon>
    </lineage>
</organism>
<dbReference type="InterPro" id="IPR001702">
    <property type="entry name" value="Porin_Gram-ve"/>
</dbReference>
<dbReference type="PANTHER" id="PTHR34501">
    <property type="entry name" value="PROTEIN YDDL-RELATED"/>
    <property type="match status" value="1"/>
</dbReference>
<dbReference type="InterPro" id="IPR033900">
    <property type="entry name" value="Gram_neg_porin_domain"/>
</dbReference>
<evidence type="ECO:0000256" key="6">
    <source>
        <dbReference type="ARBA" id="ARBA00022729"/>
    </source>
</evidence>
<evidence type="ECO:0000256" key="9">
    <source>
        <dbReference type="ARBA" id="ARBA00023136"/>
    </source>
</evidence>
<feature type="chain" id="PRO_5045403151" evidence="11">
    <location>
        <begin position="21"/>
        <end position="310"/>
    </location>
</feature>
<sequence length="310" mass="32941">MYKLVTLAALATAMAAPAFAQSSVNIYGRLNVTLERSKDGSVTTNDLVNNSSRIGFKGVEDLGGGLKAGFQIEHGFNPANGAASSTFWGRQAEVNLSGSFGMIRLGTFTSEAYFATADYVSMHNHDTGTSADRLYNDANGFNGARKVAYRTPTMGGFVAELAVQEANSAGDRGLDLAANYDMGKLHLGAGFSKLGDDKQIAVRALYEMGPVVVGGYVQRDNVLGGNRTNYRLAAQYTMGATELHANVGAASDVKGLPGSSAHQITLGVNQNLSKRTKVYAFYTRVGDDDKLKMYSKGNLSAVAFGVRHNF</sequence>
<reference evidence="13 14" key="1">
    <citation type="submission" date="2021-04" db="EMBL/GenBank/DDBJ databases">
        <title>The genome sequence of type strain Ideonella paludis KCTC 32238.</title>
        <authorList>
            <person name="Liu Y."/>
        </authorList>
    </citation>
    <scope>NUCLEOTIDE SEQUENCE [LARGE SCALE GENOMIC DNA]</scope>
    <source>
        <strain evidence="13 14">KCTC 32238</strain>
    </source>
</reference>
<evidence type="ECO:0000256" key="2">
    <source>
        <dbReference type="ARBA" id="ARBA00011233"/>
    </source>
</evidence>
<feature type="signal peptide" evidence="11">
    <location>
        <begin position="1"/>
        <end position="20"/>
    </location>
</feature>
<dbReference type="PRINTS" id="PR00182">
    <property type="entry name" value="ECOLNEIPORIN"/>
</dbReference>
<evidence type="ECO:0000256" key="11">
    <source>
        <dbReference type="SAM" id="SignalP"/>
    </source>
</evidence>
<proteinExistence type="predicted"/>
<protein>
    <submittedName>
        <fullName evidence="13">Porin</fullName>
    </submittedName>
</protein>
<evidence type="ECO:0000256" key="7">
    <source>
        <dbReference type="ARBA" id="ARBA00023065"/>
    </source>
</evidence>
<dbReference type="InterPro" id="IPR023614">
    <property type="entry name" value="Porin_dom_sf"/>
</dbReference>
<keyword evidence="4" id="KW-1134">Transmembrane beta strand</keyword>
<evidence type="ECO:0000256" key="10">
    <source>
        <dbReference type="ARBA" id="ARBA00023237"/>
    </source>
</evidence>
<dbReference type="PANTHER" id="PTHR34501:SF9">
    <property type="entry name" value="MAJOR OUTER MEMBRANE PROTEIN P.IA"/>
    <property type="match status" value="1"/>
</dbReference>
<evidence type="ECO:0000313" key="14">
    <source>
        <dbReference type="Proteomes" id="UP000672097"/>
    </source>
</evidence>
<dbReference type="RefSeq" id="WP_210807529.1">
    <property type="nucleotide sequence ID" value="NZ_JAGQDG010000002.1"/>
</dbReference>
<dbReference type="Gene3D" id="2.40.160.10">
    <property type="entry name" value="Porin"/>
    <property type="match status" value="1"/>
</dbReference>
<evidence type="ECO:0000256" key="1">
    <source>
        <dbReference type="ARBA" id="ARBA00004571"/>
    </source>
</evidence>
<dbReference type="CDD" id="cd00342">
    <property type="entry name" value="gram_neg_porins"/>
    <property type="match status" value="1"/>
</dbReference>
<dbReference type="InterPro" id="IPR002299">
    <property type="entry name" value="Porin_Neis"/>
</dbReference>
<evidence type="ECO:0000256" key="4">
    <source>
        <dbReference type="ARBA" id="ARBA00022452"/>
    </source>
</evidence>
<comment type="caution">
    <text evidence="13">The sequence shown here is derived from an EMBL/GenBank/DDBJ whole genome shotgun (WGS) entry which is preliminary data.</text>
</comment>
<name>A0ABS5DV45_9BURK</name>
<dbReference type="EMBL" id="JAGQDG010000002">
    <property type="protein sequence ID" value="MBQ0935023.1"/>
    <property type="molecule type" value="Genomic_DNA"/>
</dbReference>
<comment type="subunit">
    <text evidence="2">Homotrimer.</text>
</comment>
<keyword evidence="9" id="KW-0472">Membrane</keyword>
<evidence type="ECO:0000256" key="5">
    <source>
        <dbReference type="ARBA" id="ARBA00022692"/>
    </source>
</evidence>
<evidence type="ECO:0000256" key="3">
    <source>
        <dbReference type="ARBA" id="ARBA00022448"/>
    </source>
</evidence>
<gene>
    <name evidence="13" type="ORF">KAK11_06785</name>
</gene>
<keyword evidence="3" id="KW-0813">Transport</keyword>
<dbReference type="Pfam" id="PF13609">
    <property type="entry name" value="Porin_4"/>
    <property type="match status" value="1"/>
</dbReference>
<feature type="domain" description="Porin" evidence="12">
    <location>
        <begin position="7"/>
        <end position="289"/>
    </location>
</feature>
<keyword evidence="6 11" id="KW-0732">Signal</keyword>
<dbReference type="InterPro" id="IPR050298">
    <property type="entry name" value="Gram-neg_bact_OMP"/>
</dbReference>
<evidence type="ECO:0000313" key="13">
    <source>
        <dbReference type="EMBL" id="MBQ0935023.1"/>
    </source>
</evidence>
<keyword evidence="7" id="KW-0406">Ion transport</keyword>
<evidence type="ECO:0000256" key="8">
    <source>
        <dbReference type="ARBA" id="ARBA00023114"/>
    </source>
</evidence>
<comment type="subcellular location">
    <subcellularLocation>
        <location evidence="1">Cell outer membrane</location>
        <topology evidence="1">Multi-pass membrane protein</topology>
    </subcellularLocation>
</comment>
<keyword evidence="5" id="KW-0812">Transmembrane</keyword>
<keyword evidence="8" id="KW-0626">Porin</keyword>
<dbReference type="PRINTS" id="PR00184">
    <property type="entry name" value="NEISSPPORIN"/>
</dbReference>
<keyword evidence="10" id="KW-0998">Cell outer membrane</keyword>
<dbReference type="SUPFAM" id="SSF56935">
    <property type="entry name" value="Porins"/>
    <property type="match status" value="1"/>
</dbReference>
<dbReference type="Proteomes" id="UP000672097">
    <property type="component" value="Unassembled WGS sequence"/>
</dbReference>
<keyword evidence="14" id="KW-1185">Reference proteome</keyword>